<reference evidence="1" key="2">
    <citation type="submission" date="2020-07" db="EMBL/GenBank/DDBJ databases">
        <authorList>
            <person name="Vera ALvarez R."/>
            <person name="Arias-Moreno D.M."/>
            <person name="Jimenez-Jacinto V."/>
            <person name="Jimenez-Bremont J.F."/>
            <person name="Swaminathan K."/>
            <person name="Moose S.P."/>
            <person name="Guerrero-Gonzalez M.L."/>
            <person name="Marino-Ramirez L."/>
            <person name="Landsman D."/>
            <person name="Rodriguez-Kessler M."/>
            <person name="Delgado-Sanchez P."/>
        </authorList>
    </citation>
    <scope>NUCLEOTIDE SEQUENCE</scope>
    <source>
        <tissue evidence="1">Cladode</tissue>
    </source>
</reference>
<reference evidence="1" key="1">
    <citation type="journal article" date="2013" name="J. Plant Res.">
        <title>Effect of fungi and light on seed germination of three Opuntia species from semiarid lands of central Mexico.</title>
        <authorList>
            <person name="Delgado-Sanchez P."/>
            <person name="Jimenez-Bremont J.F."/>
            <person name="Guerrero-Gonzalez Mde L."/>
            <person name="Flores J."/>
        </authorList>
    </citation>
    <scope>NUCLEOTIDE SEQUENCE</scope>
    <source>
        <tissue evidence="1">Cladode</tissue>
    </source>
</reference>
<organism evidence="1">
    <name type="scientific">Opuntia streptacantha</name>
    <name type="common">Prickly pear cactus</name>
    <name type="synonym">Opuntia cardona</name>
    <dbReference type="NCBI Taxonomy" id="393608"/>
    <lineage>
        <taxon>Eukaryota</taxon>
        <taxon>Viridiplantae</taxon>
        <taxon>Streptophyta</taxon>
        <taxon>Embryophyta</taxon>
        <taxon>Tracheophyta</taxon>
        <taxon>Spermatophyta</taxon>
        <taxon>Magnoliopsida</taxon>
        <taxon>eudicotyledons</taxon>
        <taxon>Gunneridae</taxon>
        <taxon>Pentapetalae</taxon>
        <taxon>Caryophyllales</taxon>
        <taxon>Cactineae</taxon>
        <taxon>Cactaceae</taxon>
        <taxon>Opuntioideae</taxon>
        <taxon>Opuntia</taxon>
    </lineage>
</organism>
<proteinExistence type="predicted"/>
<dbReference type="EMBL" id="GISG01173952">
    <property type="protein sequence ID" value="MBA4652278.1"/>
    <property type="molecule type" value="Transcribed_RNA"/>
</dbReference>
<protein>
    <submittedName>
        <fullName evidence="1">Uncharacterized protein</fullName>
    </submittedName>
</protein>
<evidence type="ECO:0000313" key="1">
    <source>
        <dbReference type="EMBL" id="MBA4652278.1"/>
    </source>
</evidence>
<dbReference type="AlphaFoldDB" id="A0A7C8ZUU6"/>
<accession>A0A7C8ZUU6</accession>
<sequence length="117" mass="14004">MDTIVADIHLTCAESSIMTYVWAYKLIILEVMFPKHWPVTIHNIAGDSILVRNLLYEEGHIRAYRFIVLHFFAIVQGNRELCMWQPYNKITRPKKKEKKKRGRYSWMRLTVLVLPLW</sequence>
<name>A0A7C8ZUU6_OPUST</name>